<gene>
    <name evidence="1" type="ORF">IAA37_08600</name>
</gene>
<dbReference type="EMBL" id="DWXN01000013">
    <property type="protein sequence ID" value="HJB75710.1"/>
    <property type="molecule type" value="Genomic_DNA"/>
</dbReference>
<reference evidence="1" key="1">
    <citation type="journal article" date="2021" name="PeerJ">
        <title>Extensive microbial diversity within the chicken gut microbiome revealed by metagenomics and culture.</title>
        <authorList>
            <person name="Gilroy R."/>
            <person name="Ravi A."/>
            <person name="Getino M."/>
            <person name="Pursley I."/>
            <person name="Horton D.L."/>
            <person name="Alikhan N.F."/>
            <person name="Baker D."/>
            <person name="Gharbi K."/>
            <person name="Hall N."/>
            <person name="Watson M."/>
            <person name="Adriaenssens E.M."/>
            <person name="Foster-Nyarko E."/>
            <person name="Jarju S."/>
            <person name="Secka A."/>
            <person name="Antonio M."/>
            <person name="Oren A."/>
            <person name="Chaudhuri R.R."/>
            <person name="La Ragione R."/>
            <person name="Hildebrand F."/>
            <person name="Pallen M.J."/>
        </authorList>
    </citation>
    <scope>NUCLEOTIDE SEQUENCE</scope>
    <source>
        <strain evidence="1">CHK188-16595</strain>
    </source>
</reference>
<organism evidence="1 2">
    <name type="scientific">Candidatus Eubacterium faecale</name>
    <dbReference type="NCBI Taxonomy" id="2838568"/>
    <lineage>
        <taxon>Bacteria</taxon>
        <taxon>Bacillati</taxon>
        <taxon>Bacillota</taxon>
        <taxon>Clostridia</taxon>
        <taxon>Eubacteriales</taxon>
        <taxon>Eubacteriaceae</taxon>
        <taxon>Eubacterium</taxon>
    </lineage>
</organism>
<sequence>MALFKRKNKEDGQKFKSLLNTPRLDLRHSIPSAIAKVKALNAALVILPKEPSEELMAAYGSIPRKNVATELYLEKDEELRDINGCSVIECMPGSDKTVYMINGIGVFLNHTQGGTPRVVGNGVFVCSKGTKVDMLSANGLTVQLDFEIENTKLFPGAISLDRSFFENIKENTVVACGGVMTVELDVTPEVLQGRNLFLAAGGKIKCSKRLLGVWHQRLRRPVPPAKNKEKTER</sequence>
<comment type="caution">
    <text evidence="1">The sequence shown here is derived from an EMBL/GenBank/DDBJ whole genome shotgun (WGS) entry which is preliminary data.</text>
</comment>
<protein>
    <submittedName>
        <fullName evidence="1">Uncharacterized protein</fullName>
    </submittedName>
</protein>
<accession>A0A9D2MKC0</accession>
<proteinExistence type="predicted"/>
<reference evidence="1" key="2">
    <citation type="submission" date="2021-04" db="EMBL/GenBank/DDBJ databases">
        <authorList>
            <person name="Gilroy R."/>
        </authorList>
    </citation>
    <scope>NUCLEOTIDE SEQUENCE</scope>
    <source>
        <strain evidence="1">CHK188-16595</strain>
    </source>
</reference>
<evidence type="ECO:0000313" key="1">
    <source>
        <dbReference type="EMBL" id="HJB75710.1"/>
    </source>
</evidence>
<dbReference type="Proteomes" id="UP000823877">
    <property type="component" value="Unassembled WGS sequence"/>
</dbReference>
<dbReference type="AlphaFoldDB" id="A0A9D2MKC0"/>
<name>A0A9D2MKC0_9FIRM</name>
<evidence type="ECO:0000313" key="2">
    <source>
        <dbReference type="Proteomes" id="UP000823877"/>
    </source>
</evidence>